<dbReference type="PRINTS" id="PR00106">
    <property type="entry name" value="DNAPOLB"/>
</dbReference>
<comment type="caution">
    <text evidence="12">The sequence shown here is derived from an EMBL/GenBank/DDBJ whole genome shotgun (WGS) entry which is preliminary data.</text>
</comment>
<evidence type="ECO:0000313" key="13">
    <source>
        <dbReference type="Proteomes" id="UP000193944"/>
    </source>
</evidence>
<dbReference type="Proteomes" id="UP000193944">
    <property type="component" value="Unassembled WGS sequence"/>
</dbReference>
<dbReference type="Gene3D" id="3.90.1600.10">
    <property type="entry name" value="Palm domain of DNA polymerase"/>
    <property type="match status" value="1"/>
</dbReference>
<feature type="non-terminal residue" evidence="12">
    <location>
        <position position="449"/>
    </location>
</feature>
<dbReference type="PANTHER" id="PTHR10322:SF23">
    <property type="entry name" value="DNA POLYMERASE DELTA CATALYTIC SUBUNIT"/>
    <property type="match status" value="1"/>
</dbReference>
<reference evidence="12 13" key="2">
    <citation type="submission" date="2016-08" db="EMBL/GenBank/DDBJ databases">
        <title>Pervasive Adenine N6-methylation of Active Genes in Fungi.</title>
        <authorList>
            <consortium name="DOE Joint Genome Institute"/>
            <person name="Mondo S.J."/>
            <person name="Dannebaum R.O."/>
            <person name="Kuo R.C."/>
            <person name="Labutti K."/>
            <person name="Haridas S."/>
            <person name="Kuo A."/>
            <person name="Salamov A."/>
            <person name="Ahrendt S.R."/>
            <person name="Lipzen A."/>
            <person name="Sullivan W."/>
            <person name="Andreopoulos W.B."/>
            <person name="Clum A."/>
            <person name="Lindquist E."/>
            <person name="Daum C."/>
            <person name="Ramamoorthy G.K."/>
            <person name="Gryganskyi A."/>
            <person name="Culley D."/>
            <person name="Magnuson J.K."/>
            <person name="James T.Y."/>
            <person name="O'Malley M.A."/>
            <person name="Stajich J.E."/>
            <person name="Spatafora J.W."/>
            <person name="Visel A."/>
            <person name="Grigoriev I.V."/>
        </authorList>
    </citation>
    <scope>NUCLEOTIDE SEQUENCE [LARGE SCALE GENOMIC DNA]</scope>
    <source>
        <strain evidence="12 13">S4</strain>
    </source>
</reference>
<protein>
    <recommendedName>
        <fullName evidence="7">DNA polymerase delta catalytic subunit</fullName>
        <ecNumber evidence="2">2.7.7.7</ecNumber>
    </recommendedName>
</protein>
<dbReference type="STRING" id="1754192.A0A1Y1WVM3"/>
<dbReference type="InterPro" id="IPR050240">
    <property type="entry name" value="DNA_pol_type-B"/>
</dbReference>
<keyword evidence="3" id="KW-0808">Transferase</keyword>
<evidence type="ECO:0000256" key="1">
    <source>
        <dbReference type="ARBA" id="ARBA00005755"/>
    </source>
</evidence>
<dbReference type="InterPro" id="IPR012337">
    <property type="entry name" value="RNaseH-like_sf"/>
</dbReference>
<dbReference type="InterPro" id="IPR023211">
    <property type="entry name" value="DNA_pol_palm_dom_sf"/>
</dbReference>
<dbReference type="InterPro" id="IPR036397">
    <property type="entry name" value="RNaseH_sf"/>
</dbReference>
<dbReference type="GO" id="GO:0006287">
    <property type="term" value="P:base-excision repair, gap-filling"/>
    <property type="evidence" value="ECO:0007669"/>
    <property type="project" value="TreeGrafter"/>
</dbReference>
<dbReference type="GO" id="GO:0003677">
    <property type="term" value="F:DNA binding"/>
    <property type="evidence" value="ECO:0007669"/>
    <property type="project" value="UniProtKB-KW"/>
</dbReference>
<dbReference type="GO" id="GO:0043625">
    <property type="term" value="C:delta DNA polymerase complex"/>
    <property type="evidence" value="ECO:0007669"/>
    <property type="project" value="TreeGrafter"/>
</dbReference>
<dbReference type="Pfam" id="PF03104">
    <property type="entry name" value="DNA_pol_B_exo1"/>
    <property type="match status" value="1"/>
</dbReference>
<dbReference type="GO" id="GO:0045004">
    <property type="term" value="P:DNA replication proofreading"/>
    <property type="evidence" value="ECO:0007669"/>
    <property type="project" value="TreeGrafter"/>
</dbReference>
<dbReference type="SUPFAM" id="SSF53098">
    <property type="entry name" value="Ribonuclease H-like"/>
    <property type="match status" value="1"/>
</dbReference>
<dbReference type="GO" id="GO:0003887">
    <property type="term" value="F:DNA-directed DNA polymerase activity"/>
    <property type="evidence" value="ECO:0007669"/>
    <property type="project" value="UniProtKB-KW"/>
</dbReference>
<evidence type="ECO:0000313" key="12">
    <source>
        <dbReference type="EMBL" id="ORX77563.1"/>
    </source>
</evidence>
<dbReference type="InterPro" id="IPR006172">
    <property type="entry name" value="DNA-dir_DNA_pol_B"/>
</dbReference>
<dbReference type="InterPro" id="IPR006134">
    <property type="entry name" value="DNA-dir_DNA_pol_B_multi_dom"/>
</dbReference>
<evidence type="ECO:0000256" key="6">
    <source>
        <dbReference type="ARBA" id="ARBA00023125"/>
    </source>
</evidence>
<evidence type="ECO:0000256" key="8">
    <source>
        <dbReference type="ARBA" id="ARBA00049244"/>
    </source>
</evidence>
<dbReference type="InterPro" id="IPR043502">
    <property type="entry name" value="DNA/RNA_pol_sf"/>
</dbReference>
<keyword evidence="13" id="KW-1185">Reference proteome</keyword>
<feature type="non-terminal residue" evidence="12">
    <location>
        <position position="1"/>
    </location>
</feature>
<dbReference type="GO" id="GO:0006297">
    <property type="term" value="P:nucleotide-excision repair, DNA gap filling"/>
    <property type="evidence" value="ECO:0007669"/>
    <property type="project" value="TreeGrafter"/>
</dbReference>
<keyword evidence="6" id="KW-0238">DNA-binding</keyword>
<evidence type="ECO:0000256" key="3">
    <source>
        <dbReference type="ARBA" id="ARBA00022679"/>
    </source>
</evidence>
<feature type="domain" description="DNA-directed DNA polymerase family B exonuclease" evidence="11">
    <location>
        <begin position="2"/>
        <end position="80"/>
    </location>
</feature>
<evidence type="ECO:0000256" key="9">
    <source>
        <dbReference type="SAM" id="MobiDB-lite"/>
    </source>
</evidence>
<sequence length="449" mass="51975">FFFQIGKLDPDIVIGYNIFAFDYHYITRRAGIFIKEDFNASRILNKRTEFRDFSFKETEIYFPGRLNIDMFNYVKTLNLPVSSLNFVSETLLNKQKVDLPYLDMFKLIEKGDEESLHRVAHYCIMDSQLTLDIFDISHQWIQLLEVSKTSRIRIDEVYKMGQSIKFTNLLYQYCYNSNICIDDDKEGVDEYHGAVVLEPSPGVYNLCSMLDFTSLYPSVIITHNICYTTLLKSKDIKGMNKDDYHIIDISKNIDDNDSGNNSNSNSNGNVKGNRKKNDNTNHKIYYYTKKHEGILPRMMKILLSERIKFKNLMKTATGIDKIIYDKRQWALKIQANSIYGCLGSKELKFLRFLPGAECTTGMGRNYLFKAIELINETPFEVIYGDTDSCLIKCDAIEGDVELFIKNSIKVAEFVTSNLPEGMHLKYENTFSRLIIISKKKYSGILVNTD</sequence>
<dbReference type="SMART" id="SM00486">
    <property type="entry name" value="POLBc"/>
    <property type="match status" value="1"/>
</dbReference>
<evidence type="ECO:0000256" key="2">
    <source>
        <dbReference type="ARBA" id="ARBA00012417"/>
    </source>
</evidence>
<dbReference type="OrthoDB" id="2148603at2759"/>
<evidence type="ECO:0000256" key="5">
    <source>
        <dbReference type="ARBA" id="ARBA00022932"/>
    </source>
</evidence>
<reference evidence="12 13" key="1">
    <citation type="submission" date="2016-08" db="EMBL/GenBank/DDBJ databases">
        <title>A Parts List for Fungal Cellulosomes Revealed by Comparative Genomics.</title>
        <authorList>
            <consortium name="DOE Joint Genome Institute"/>
            <person name="Haitjema C.H."/>
            <person name="Gilmore S.P."/>
            <person name="Henske J.K."/>
            <person name="Solomon K.V."/>
            <person name="De Groot R."/>
            <person name="Kuo A."/>
            <person name="Mondo S.J."/>
            <person name="Salamov A.A."/>
            <person name="Labutti K."/>
            <person name="Zhao Z."/>
            <person name="Chiniquy J."/>
            <person name="Barry K."/>
            <person name="Brewer H.M."/>
            <person name="Purvine S.O."/>
            <person name="Wright A.T."/>
            <person name="Boxma B."/>
            <person name="Van Alen T."/>
            <person name="Hackstein J.H."/>
            <person name="Baker S.E."/>
            <person name="Grigoriev I.V."/>
            <person name="O'Malley M.A."/>
        </authorList>
    </citation>
    <scope>NUCLEOTIDE SEQUENCE [LARGE SCALE GENOMIC DNA]</scope>
    <source>
        <strain evidence="12 13">S4</strain>
    </source>
</reference>
<dbReference type="Gene3D" id="1.10.287.690">
    <property type="entry name" value="Helix hairpin bin"/>
    <property type="match status" value="1"/>
</dbReference>
<comment type="catalytic activity">
    <reaction evidence="8">
        <text>DNA(n) + a 2'-deoxyribonucleoside 5'-triphosphate = DNA(n+1) + diphosphate</text>
        <dbReference type="Rhea" id="RHEA:22508"/>
        <dbReference type="Rhea" id="RHEA-COMP:17339"/>
        <dbReference type="Rhea" id="RHEA-COMP:17340"/>
        <dbReference type="ChEBI" id="CHEBI:33019"/>
        <dbReference type="ChEBI" id="CHEBI:61560"/>
        <dbReference type="ChEBI" id="CHEBI:173112"/>
        <dbReference type="EC" id="2.7.7.7"/>
    </reaction>
</comment>
<dbReference type="EMBL" id="MCFG01000243">
    <property type="protein sequence ID" value="ORX77563.1"/>
    <property type="molecule type" value="Genomic_DNA"/>
</dbReference>
<name>A0A1Y1WVM3_9FUNG</name>
<evidence type="ECO:0000259" key="11">
    <source>
        <dbReference type="Pfam" id="PF03104"/>
    </source>
</evidence>
<evidence type="ECO:0000256" key="4">
    <source>
        <dbReference type="ARBA" id="ARBA00022695"/>
    </source>
</evidence>
<dbReference type="Gene3D" id="3.30.420.10">
    <property type="entry name" value="Ribonuclease H-like superfamily/Ribonuclease H"/>
    <property type="match status" value="1"/>
</dbReference>
<keyword evidence="4" id="KW-0548">Nucleotidyltransferase</keyword>
<dbReference type="EC" id="2.7.7.7" evidence="2"/>
<dbReference type="GO" id="GO:0008296">
    <property type="term" value="F:3'-5'-DNA exonuclease activity"/>
    <property type="evidence" value="ECO:0007669"/>
    <property type="project" value="TreeGrafter"/>
</dbReference>
<dbReference type="Pfam" id="PF00136">
    <property type="entry name" value="DNA_pol_B"/>
    <property type="match status" value="1"/>
</dbReference>
<feature type="compositionally biased region" description="Low complexity" evidence="9">
    <location>
        <begin position="258"/>
        <end position="271"/>
    </location>
</feature>
<gene>
    <name evidence="12" type="ORF">BCR32DRAFT_59274</name>
</gene>
<evidence type="ECO:0000256" key="7">
    <source>
        <dbReference type="ARBA" id="ARBA00024411"/>
    </source>
</evidence>
<dbReference type="AlphaFoldDB" id="A0A1Y1WVM3"/>
<comment type="similarity">
    <text evidence="1">Belongs to the DNA polymerase type-B family.</text>
</comment>
<feature type="region of interest" description="Disordered" evidence="9">
    <location>
        <begin position="256"/>
        <end position="277"/>
    </location>
</feature>
<accession>A0A1Y1WVM3</accession>
<evidence type="ECO:0000259" key="10">
    <source>
        <dbReference type="Pfam" id="PF00136"/>
    </source>
</evidence>
<keyword evidence="5" id="KW-0239">DNA-directed DNA polymerase</keyword>
<feature type="domain" description="DNA-directed DNA polymerase family B multifunctional" evidence="10">
    <location>
        <begin position="154"/>
        <end position="447"/>
    </location>
</feature>
<dbReference type="SUPFAM" id="SSF56672">
    <property type="entry name" value="DNA/RNA polymerases"/>
    <property type="match status" value="1"/>
</dbReference>
<dbReference type="PANTHER" id="PTHR10322">
    <property type="entry name" value="DNA POLYMERASE CATALYTIC SUBUNIT"/>
    <property type="match status" value="1"/>
</dbReference>
<dbReference type="InterPro" id="IPR006133">
    <property type="entry name" value="DNA-dir_DNA_pol_B_exonuc"/>
</dbReference>
<dbReference type="GO" id="GO:0000166">
    <property type="term" value="F:nucleotide binding"/>
    <property type="evidence" value="ECO:0007669"/>
    <property type="project" value="InterPro"/>
</dbReference>
<proteinExistence type="inferred from homology"/>
<organism evidence="12 13">
    <name type="scientific">Anaeromyces robustus</name>
    <dbReference type="NCBI Taxonomy" id="1754192"/>
    <lineage>
        <taxon>Eukaryota</taxon>
        <taxon>Fungi</taxon>
        <taxon>Fungi incertae sedis</taxon>
        <taxon>Chytridiomycota</taxon>
        <taxon>Chytridiomycota incertae sedis</taxon>
        <taxon>Neocallimastigomycetes</taxon>
        <taxon>Neocallimastigales</taxon>
        <taxon>Neocallimastigaceae</taxon>
        <taxon>Anaeromyces</taxon>
    </lineage>
</organism>